<accession>B8CLH6</accession>
<evidence type="ECO:0000313" key="2">
    <source>
        <dbReference type="Proteomes" id="UP000000753"/>
    </source>
</evidence>
<proteinExistence type="predicted"/>
<name>B8CLH6_SHEPW</name>
<organism evidence="1 2">
    <name type="scientific">Shewanella piezotolerans (strain WP3 / JCM 13877)</name>
    <dbReference type="NCBI Taxonomy" id="225849"/>
    <lineage>
        <taxon>Bacteria</taxon>
        <taxon>Pseudomonadati</taxon>
        <taxon>Pseudomonadota</taxon>
        <taxon>Gammaproteobacteria</taxon>
        <taxon>Alteromonadales</taxon>
        <taxon>Shewanellaceae</taxon>
        <taxon>Shewanella</taxon>
    </lineage>
</organism>
<dbReference type="Proteomes" id="UP000000753">
    <property type="component" value="Chromosome"/>
</dbReference>
<reference evidence="1 2" key="1">
    <citation type="journal article" date="2008" name="PLoS ONE">
        <title>Environmental adaptation: genomic analysis of the piezotolerant and psychrotolerant deep-sea iron reducing bacterium Shewanella piezotolerans WP3.</title>
        <authorList>
            <person name="Wang F."/>
            <person name="Wang J."/>
            <person name="Jian H."/>
            <person name="Zhang B."/>
            <person name="Li S."/>
            <person name="Wang F."/>
            <person name="Zeng X."/>
            <person name="Gao L."/>
            <person name="Bartlett D.H."/>
            <person name="Yu J."/>
            <person name="Hu S."/>
            <person name="Xiao X."/>
        </authorList>
    </citation>
    <scope>NUCLEOTIDE SEQUENCE [LARGE SCALE GENOMIC DNA]</scope>
    <source>
        <strain evidence="2">WP3 / JCM 13877</strain>
    </source>
</reference>
<dbReference type="KEGG" id="swp:swp_1864"/>
<dbReference type="EMBL" id="CP000472">
    <property type="protein sequence ID" value="ACJ28626.1"/>
    <property type="molecule type" value="Genomic_DNA"/>
</dbReference>
<sequence>MRLVISENVSHFVLLIAGSIGLELRQLSSEAQKV</sequence>
<evidence type="ECO:0000313" key="1">
    <source>
        <dbReference type="EMBL" id="ACJ28626.1"/>
    </source>
</evidence>
<gene>
    <name evidence="1" type="ordered locus">swp_1864</name>
</gene>
<dbReference type="HOGENOM" id="CLU_3375965_0_0_6"/>
<protein>
    <submittedName>
        <fullName evidence="1">Uncharacterized protein</fullName>
    </submittedName>
</protein>
<dbReference type="AlphaFoldDB" id="B8CLH6"/>
<keyword evidence="2" id="KW-1185">Reference proteome</keyword>